<dbReference type="GO" id="GO:0030496">
    <property type="term" value="C:midbody"/>
    <property type="evidence" value="ECO:0007669"/>
    <property type="project" value="TreeGrafter"/>
</dbReference>
<dbReference type="PROSITE" id="PS50238">
    <property type="entry name" value="RHOGAP"/>
    <property type="match status" value="1"/>
</dbReference>
<dbReference type="SMART" id="SM00324">
    <property type="entry name" value="RhoGAP"/>
    <property type="match status" value="1"/>
</dbReference>
<dbReference type="InterPro" id="IPR008936">
    <property type="entry name" value="Rho_GTPase_activation_prot"/>
</dbReference>
<comment type="caution">
    <text evidence="5">The sequence shown here is derived from an EMBL/GenBank/DDBJ whole genome shotgun (WGS) entry which is preliminary data.</text>
</comment>
<keyword evidence="1" id="KW-0479">Metal-binding</keyword>
<keyword evidence="2" id="KW-0862">Zinc</keyword>
<dbReference type="GO" id="GO:0007266">
    <property type="term" value="P:Rho protein signal transduction"/>
    <property type="evidence" value="ECO:0007669"/>
    <property type="project" value="TreeGrafter"/>
</dbReference>
<dbReference type="GO" id="GO:0051233">
    <property type="term" value="C:spindle midzone"/>
    <property type="evidence" value="ECO:0007669"/>
    <property type="project" value="TreeGrafter"/>
</dbReference>
<name>A0A8J4TM50_9TREM</name>
<dbReference type="PANTHER" id="PTHR46199">
    <property type="entry name" value="RAC GTPASE-ACTIVATING PROTEIN 1"/>
    <property type="match status" value="1"/>
</dbReference>
<dbReference type="InterPro" id="IPR046349">
    <property type="entry name" value="C1-like_sf"/>
</dbReference>
<dbReference type="Gene3D" id="3.30.60.20">
    <property type="match status" value="1"/>
</dbReference>
<evidence type="ECO:0000313" key="5">
    <source>
        <dbReference type="EMBL" id="KAF5405012.1"/>
    </source>
</evidence>
<evidence type="ECO:0000259" key="3">
    <source>
        <dbReference type="PROSITE" id="PS50081"/>
    </source>
</evidence>
<keyword evidence="6" id="KW-1185">Reference proteome</keyword>
<evidence type="ECO:0000256" key="2">
    <source>
        <dbReference type="ARBA" id="ARBA00022833"/>
    </source>
</evidence>
<dbReference type="SMART" id="SM00109">
    <property type="entry name" value="C1"/>
    <property type="match status" value="1"/>
</dbReference>
<dbReference type="InterPro" id="IPR002219">
    <property type="entry name" value="PKC_DAG/PE"/>
</dbReference>
<dbReference type="CDD" id="cd20821">
    <property type="entry name" value="C1_MgcRacGAP"/>
    <property type="match status" value="1"/>
</dbReference>
<dbReference type="GO" id="GO:0005634">
    <property type="term" value="C:nucleus"/>
    <property type="evidence" value="ECO:0007669"/>
    <property type="project" value="TreeGrafter"/>
</dbReference>
<accession>A0A8J4TM50</accession>
<dbReference type="OrthoDB" id="2218807at2759"/>
<proteinExistence type="predicted"/>
<dbReference type="PROSITE" id="PS00479">
    <property type="entry name" value="ZF_DAG_PE_1"/>
    <property type="match status" value="1"/>
</dbReference>
<dbReference type="GO" id="GO:0051256">
    <property type="term" value="P:mitotic spindle midzone assembly"/>
    <property type="evidence" value="ECO:0007669"/>
    <property type="project" value="TreeGrafter"/>
</dbReference>
<dbReference type="Gene3D" id="1.10.555.10">
    <property type="entry name" value="Rho GTPase activation protein"/>
    <property type="match status" value="1"/>
</dbReference>
<feature type="domain" description="Phorbol-ester/DAG-type" evidence="3">
    <location>
        <begin position="314"/>
        <end position="363"/>
    </location>
</feature>
<dbReference type="GO" id="GO:0000281">
    <property type="term" value="P:mitotic cytokinesis"/>
    <property type="evidence" value="ECO:0007669"/>
    <property type="project" value="TreeGrafter"/>
</dbReference>
<dbReference type="Pfam" id="PF00620">
    <property type="entry name" value="RhoGAP"/>
    <property type="match status" value="1"/>
</dbReference>
<dbReference type="GO" id="GO:0032154">
    <property type="term" value="C:cleavage furrow"/>
    <property type="evidence" value="ECO:0007669"/>
    <property type="project" value="TreeGrafter"/>
</dbReference>
<protein>
    <submittedName>
        <fullName evidence="5">Rac GTPase-activating protein 1</fullName>
    </submittedName>
</protein>
<evidence type="ECO:0000256" key="1">
    <source>
        <dbReference type="ARBA" id="ARBA00022723"/>
    </source>
</evidence>
<dbReference type="PROSITE" id="PS50081">
    <property type="entry name" value="ZF_DAG_PE_2"/>
    <property type="match status" value="1"/>
</dbReference>
<dbReference type="Proteomes" id="UP000748531">
    <property type="component" value="Unassembled WGS sequence"/>
</dbReference>
<dbReference type="PANTHER" id="PTHR46199:SF3">
    <property type="entry name" value="RAC GTPASE-ACTIVATING PROTEIN 1"/>
    <property type="match status" value="1"/>
</dbReference>
<reference evidence="5" key="1">
    <citation type="submission" date="2019-05" db="EMBL/GenBank/DDBJ databases">
        <title>Annotation for the trematode Paragonimus heterotremus.</title>
        <authorList>
            <person name="Choi Y.-J."/>
        </authorList>
    </citation>
    <scope>NUCLEOTIDE SEQUENCE</scope>
    <source>
        <strain evidence="5">LC</strain>
    </source>
</reference>
<dbReference type="GO" id="GO:0005096">
    <property type="term" value="F:GTPase activator activity"/>
    <property type="evidence" value="ECO:0007669"/>
    <property type="project" value="TreeGrafter"/>
</dbReference>
<dbReference type="GO" id="GO:0046872">
    <property type="term" value="F:metal ion binding"/>
    <property type="evidence" value="ECO:0007669"/>
    <property type="project" value="UniProtKB-KW"/>
</dbReference>
<dbReference type="EMBL" id="LUCH01000489">
    <property type="protein sequence ID" value="KAF5405012.1"/>
    <property type="molecule type" value="Genomic_DNA"/>
</dbReference>
<dbReference type="InterPro" id="IPR000198">
    <property type="entry name" value="RhoGAP_dom"/>
</dbReference>
<dbReference type="Pfam" id="PF00130">
    <property type="entry name" value="C1_1"/>
    <property type="match status" value="1"/>
</dbReference>
<dbReference type="SUPFAM" id="SSF57889">
    <property type="entry name" value="Cysteine-rich domain"/>
    <property type="match status" value="1"/>
</dbReference>
<dbReference type="SUPFAM" id="SSF48350">
    <property type="entry name" value="GTPase activation domain, GAP"/>
    <property type="match status" value="1"/>
</dbReference>
<feature type="domain" description="Rho-GAP" evidence="4">
    <location>
        <begin position="431"/>
        <end position="624"/>
    </location>
</feature>
<dbReference type="AlphaFoldDB" id="A0A8J4TM50"/>
<organism evidence="5 6">
    <name type="scientific">Paragonimus heterotremus</name>
    <dbReference type="NCBI Taxonomy" id="100268"/>
    <lineage>
        <taxon>Eukaryota</taxon>
        <taxon>Metazoa</taxon>
        <taxon>Spiralia</taxon>
        <taxon>Lophotrochozoa</taxon>
        <taxon>Platyhelminthes</taxon>
        <taxon>Trematoda</taxon>
        <taxon>Digenea</taxon>
        <taxon>Plagiorchiida</taxon>
        <taxon>Troglotremata</taxon>
        <taxon>Troglotrematidae</taxon>
        <taxon>Paragonimus</taxon>
    </lineage>
</organism>
<sequence length="697" mass="77996">MSAVRLVQRRRRRAANCVTLFDRIVCKSIKLFHHDYTSDGTTLKLIDVIGRCQGKWSHLVDKLCCRLNLLNSELHRLKLLQAETESMFESESERRLQAERSRDKLKRKLDIIREILKSNDVDEAKRRLESIDKSAMSEGKSTKFDHSAGSLLDPINVSGDPCTEEINNSNFRRISQSRRASSAGKMMDLAHGPLRRSTRISKLRCSSVPKIVNSGLLSVDDKRNAIQPPQVIATGIKRYSDKSDDLYFGVDMKRSLLTQPGELEHHLLPSAVEEEGSSICSSDVAGINSQDLLRRQLNSNSHTPSATYNRLNRPHTFTSKPVLRMEICSYCGRRITFGKSAFKCVVCRLIVHPACRKQLIQTCVPPSLSRTPLSSFNKRSPRSSPTCAKTTSQLTLTNDTARFKPYQGHSTNVNLLSSPTVLSGRSNNRNLNIADFCPEDQYPRIPALVIHCVTEVLARGMQVVGIYRVSGSEKHVHELYEKFFTGKVTPVLARVDDIHVVCGCLKLFLRNLSEPLVTFAERPVLASISASSHLGDENSLQQVVDVLDSLPAPNRDTLSYLMLHLKTVSRTPACQMGEENLAKVFGPTLVGYSSPEPQRMQIVTETRTQQAVLRLLFSLPDHVYTAVLTNPIQENNAAISDSNQDTYFSPVLSQANDLSGQTPTRLGKTPQRTLGMSARKRFFPYFSSHRETNTDSS</sequence>
<gene>
    <name evidence="5" type="ORF">PHET_01406</name>
</gene>
<evidence type="ECO:0000313" key="6">
    <source>
        <dbReference type="Proteomes" id="UP000748531"/>
    </source>
</evidence>
<dbReference type="GO" id="GO:0097149">
    <property type="term" value="C:centralspindlin complex"/>
    <property type="evidence" value="ECO:0007669"/>
    <property type="project" value="TreeGrafter"/>
</dbReference>
<evidence type="ECO:0000259" key="4">
    <source>
        <dbReference type="PROSITE" id="PS50238"/>
    </source>
</evidence>